<keyword evidence="8" id="KW-0862">Zinc</keyword>
<name>W9RXE6_9ROSA</name>
<dbReference type="eggNOG" id="KOG2143">
    <property type="taxonomic scope" value="Eukaryota"/>
</dbReference>
<dbReference type="GO" id="GO:0008270">
    <property type="term" value="F:zinc ion binding"/>
    <property type="evidence" value="ECO:0007669"/>
    <property type="project" value="UniProtKB-KW"/>
</dbReference>
<dbReference type="SMART" id="SM00910">
    <property type="entry name" value="HIRAN"/>
    <property type="match status" value="1"/>
</dbReference>
<keyword evidence="5 12" id="KW-0227">DNA damage</keyword>
<keyword evidence="13" id="KW-0539">Nucleus</keyword>
<evidence type="ECO:0000256" key="9">
    <source>
        <dbReference type="ARBA" id="ARBA00022842"/>
    </source>
</evidence>
<evidence type="ECO:0000256" key="10">
    <source>
        <dbReference type="ARBA" id="ARBA00023204"/>
    </source>
</evidence>
<gene>
    <name evidence="15" type="ORF">L484_016655</name>
</gene>
<dbReference type="GO" id="GO:0016818">
    <property type="term" value="F:hydrolase activity, acting on acid anhydrides, in phosphorus-containing anhydrides"/>
    <property type="evidence" value="ECO:0007669"/>
    <property type="project" value="InterPro"/>
</dbReference>
<evidence type="ECO:0000256" key="6">
    <source>
        <dbReference type="ARBA" id="ARBA00022771"/>
    </source>
</evidence>
<evidence type="ECO:0000256" key="5">
    <source>
        <dbReference type="ARBA" id="ARBA00022763"/>
    </source>
</evidence>
<dbReference type="STRING" id="981085.W9RXE6"/>
<dbReference type="InterPro" id="IPR049125">
    <property type="entry name" value="FAN1-like_WH"/>
</dbReference>
<keyword evidence="10 12" id="KW-0234">DNA repair</keyword>
<accession>W9RXE6</accession>
<sequence length="981" mass="111229">MLRGRESLTRLVGKRRRFLPNRETLLSPSPIQAFSRSFSSISSSLNLRTDEDGKIVSTKSSEGSAMAVCGEKDKVESFGGREEHSDMSEKVTCPVCGNKVRGNNFTINSHLDMCLSRGTKRKLTQRTLLQMNFCLPEKVQIHSSKRAQSRSNLLLITGDGRTVGNVVHGLPDFDCFEESDSTSNMSKSVLNLKSALHEDGLSKSSICDDNTDENIVTHFLSENNEVPDDGMAITLDDVSGVILETFIVGRKFSDAKEINFGERISLVRDPHNIKDHNAIKIISVDSSEPKVLGFLPCVLAQYLSPLIEKYFLRFEGQVTLVPKNSLDVVPVQIFCQKAVSDENKENDNLEVFRYLWRNAQQVTESTKNCRTSSTKYQQNFSILIGEFSRSNLHLLIDGEQQFLELFNSLSDDSQRLFVRLYTRKGPWFRMSNIFYSEILDPQKAMKELSAIGYIRSFDDESELHNDDVNDILNLLTVSELREIICILKQRCKCGTRKQELIASLLSSYKDGLCPPLAIMVLKRTGACLRISSKAESLFWRAERLFFLNGEQDLSSFLLADFGIVKYPTYNCIITEPIFSDRNDLLAYEEAIEVAQMIDEALDGNDSELVLRCIKIAEVRITSASEETMETSTSESLFTFRSCFSASWVYSKVLTLGVSFLERERRYDEAIYLLKRLLECFSCGRRRGYWILRLSVDLEHVGYPDESLSVAESGLLDIWVRAGSRMALQRRVLRLGKPPRRWKIPSFATLAKRKINEVHVRGRPLNSVIGMKSRFYGEDGEQCGVEQLALQYYAGKGGGWQGVHTESGIWLTIFGLLMWDVMFSDVPNVFRTRFQTAPLDLETDSFYLARKSSIESHLQKIHDGMAEEIVITSWESHTRTACRGVNWNQHTLFELRAAVACIGGPCLALFCRHLAQDYRSWSSGMPDLLLWRFDGEFEAEAKLVEVKGPRDQLSEQQRAWLLLLMDCGFNTEVCKVSPEPAS</sequence>
<evidence type="ECO:0000256" key="12">
    <source>
        <dbReference type="PROSITE-ProRule" id="PRU01256"/>
    </source>
</evidence>
<dbReference type="PANTHER" id="PTHR15749:SF4">
    <property type="entry name" value="FANCONI-ASSOCIATED NUCLEASE 1"/>
    <property type="match status" value="1"/>
</dbReference>
<comment type="cofactor">
    <cofactor evidence="13">
        <name>Mg(2+)</name>
        <dbReference type="ChEBI" id="CHEBI:18420"/>
    </cofactor>
    <cofactor evidence="13">
        <name>Mn(2+)</name>
        <dbReference type="ChEBI" id="CHEBI:29035"/>
    </cofactor>
</comment>
<dbReference type="GO" id="GO:0005634">
    <property type="term" value="C:nucleus"/>
    <property type="evidence" value="ECO:0007669"/>
    <property type="project" value="UniProtKB-SubCell"/>
</dbReference>
<dbReference type="EC" id="3.1.4.1" evidence="13"/>
<keyword evidence="9 13" id="KW-0460">Magnesium</keyword>
<dbReference type="EMBL" id="KE345251">
    <property type="protein sequence ID" value="EXB96881.1"/>
    <property type="molecule type" value="Genomic_DNA"/>
</dbReference>
<dbReference type="InterPro" id="IPR006642">
    <property type="entry name" value="Rad18_UBZ4"/>
</dbReference>
<evidence type="ECO:0000313" key="15">
    <source>
        <dbReference type="EMBL" id="EXB96881.1"/>
    </source>
</evidence>
<dbReference type="GO" id="GO:0004528">
    <property type="term" value="F:phosphodiesterase I activity"/>
    <property type="evidence" value="ECO:0007669"/>
    <property type="project" value="UniProtKB-EC"/>
</dbReference>
<protein>
    <recommendedName>
        <fullName evidence="13">Fanconi-associated nuclease</fullName>
        <ecNumber evidence="13">3.1.4.1</ecNumber>
    </recommendedName>
</protein>
<keyword evidence="6 12" id="KW-0863">Zinc-finger</keyword>
<organism evidence="15 16">
    <name type="scientific">Morus notabilis</name>
    <dbReference type="NCBI Taxonomy" id="981085"/>
    <lineage>
        <taxon>Eukaryota</taxon>
        <taxon>Viridiplantae</taxon>
        <taxon>Streptophyta</taxon>
        <taxon>Embryophyta</taxon>
        <taxon>Tracheophyta</taxon>
        <taxon>Spermatophyta</taxon>
        <taxon>Magnoliopsida</taxon>
        <taxon>eudicotyledons</taxon>
        <taxon>Gunneridae</taxon>
        <taxon>Pentapetalae</taxon>
        <taxon>rosids</taxon>
        <taxon>fabids</taxon>
        <taxon>Rosales</taxon>
        <taxon>Moraceae</taxon>
        <taxon>Moreae</taxon>
        <taxon>Morus</taxon>
    </lineage>
</organism>
<keyword evidence="7 13" id="KW-0378">Hydrolase</keyword>
<evidence type="ECO:0000313" key="16">
    <source>
        <dbReference type="Proteomes" id="UP000030645"/>
    </source>
</evidence>
<dbReference type="PANTHER" id="PTHR15749">
    <property type="entry name" value="FANCONI-ASSOCIATED NUCLEASE 1"/>
    <property type="match status" value="1"/>
</dbReference>
<dbReference type="Pfam" id="PF21170">
    <property type="entry name" value="FAN1_TPR"/>
    <property type="match status" value="1"/>
</dbReference>
<dbReference type="InterPro" id="IPR014883">
    <property type="entry name" value="VRR_NUC"/>
</dbReference>
<evidence type="ECO:0000256" key="3">
    <source>
        <dbReference type="ARBA" id="ARBA00022722"/>
    </source>
</evidence>
<dbReference type="Gene3D" id="3.40.1350.10">
    <property type="match status" value="1"/>
</dbReference>
<dbReference type="GO" id="GO:0008409">
    <property type="term" value="F:5'-3' exonuclease activity"/>
    <property type="evidence" value="ECO:0007669"/>
    <property type="project" value="TreeGrafter"/>
</dbReference>
<dbReference type="GO" id="GO:0017108">
    <property type="term" value="F:5'-flap endonuclease activity"/>
    <property type="evidence" value="ECO:0007669"/>
    <property type="project" value="TreeGrafter"/>
</dbReference>
<dbReference type="Proteomes" id="UP000030645">
    <property type="component" value="Unassembled WGS sequence"/>
</dbReference>
<comment type="catalytic activity">
    <reaction evidence="1 13">
        <text>Hydrolytically removes 5'-nucleotides successively from the 3'-hydroxy termini of 3'-hydroxy-terminated oligonucleotides.</text>
        <dbReference type="EC" id="3.1.4.1"/>
    </reaction>
</comment>
<comment type="subcellular location">
    <subcellularLocation>
        <location evidence="13">Nucleus</location>
    </subcellularLocation>
</comment>
<evidence type="ECO:0000256" key="7">
    <source>
        <dbReference type="ARBA" id="ARBA00022801"/>
    </source>
</evidence>
<dbReference type="Pfam" id="PF08797">
    <property type="entry name" value="HIRAN"/>
    <property type="match status" value="1"/>
</dbReference>
<evidence type="ECO:0000256" key="2">
    <source>
        <dbReference type="ARBA" id="ARBA00005533"/>
    </source>
</evidence>
<proteinExistence type="inferred from homology"/>
<feature type="domain" description="UBZ4-type" evidence="14">
    <location>
        <begin position="90"/>
        <end position="119"/>
    </location>
</feature>
<keyword evidence="11 13" id="KW-0464">Manganese</keyword>
<dbReference type="Pfam" id="PF21315">
    <property type="entry name" value="FAN1_HTH"/>
    <property type="match status" value="1"/>
</dbReference>
<keyword evidence="16" id="KW-1185">Reference proteome</keyword>
<evidence type="ECO:0000259" key="14">
    <source>
        <dbReference type="PROSITE" id="PS51908"/>
    </source>
</evidence>
<dbReference type="CDD" id="cd22326">
    <property type="entry name" value="FAN1-like"/>
    <property type="match status" value="1"/>
</dbReference>
<dbReference type="Pfam" id="PF08774">
    <property type="entry name" value="VRR_NUC"/>
    <property type="match status" value="1"/>
</dbReference>
<dbReference type="InterPro" id="IPR049132">
    <property type="entry name" value="FAN1-like_euk"/>
</dbReference>
<dbReference type="InterPro" id="IPR033315">
    <property type="entry name" value="Fan1-like"/>
</dbReference>
<dbReference type="InterPro" id="IPR011856">
    <property type="entry name" value="tRNA_endonuc-like_dom_sf"/>
</dbReference>
<comment type="similarity">
    <text evidence="2 13">Belongs to the FAN1 family.</text>
</comment>
<keyword evidence="4 13" id="KW-0479">Metal-binding</keyword>
<evidence type="ECO:0000256" key="8">
    <source>
        <dbReference type="ARBA" id="ARBA00022833"/>
    </source>
</evidence>
<dbReference type="SMART" id="SM00734">
    <property type="entry name" value="ZnF_Rad18"/>
    <property type="match status" value="1"/>
</dbReference>
<dbReference type="InterPro" id="IPR014905">
    <property type="entry name" value="HIRAN"/>
</dbReference>
<dbReference type="SMART" id="SM00990">
    <property type="entry name" value="VRR_NUC"/>
    <property type="match status" value="1"/>
</dbReference>
<dbReference type="PROSITE" id="PS51908">
    <property type="entry name" value="ZF_UBZ4"/>
    <property type="match status" value="1"/>
</dbReference>
<dbReference type="Gene3D" id="3.30.160.60">
    <property type="entry name" value="Classic Zinc Finger"/>
    <property type="match status" value="1"/>
</dbReference>
<evidence type="ECO:0000256" key="11">
    <source>
        <dbReference type="ARBA" id="ARBA00023211"/>
    </source>
</evidence>
<keyword evidence="3 13" id="KW-0540">Nuclease</keyword>
<reference evidence="16" key="1">
    <citation type="submission" date="2013-01" db="EMBL/GenBank/DDBJ databases">
        <title>Draft Genome Sequence of a Mulberry Tree, Morus notabilis C.K. Schneid.</title>
        <authorList>
            <person name="He N."/>
            <person name="Zhao S."/>
        </authorList>
    </citation>
    <scope>NUCLEOTIDE SEQUENCE</scope>
</reference>
<dbReference type="InterPro" id="IPR049126">
    <property type="entry name" value="FAN1-like_TPR"/>
</dbReference>
<dbReference type="GO" id="GO:0036297">
    <property type="term" value="P:interstrand cross-link repair"/>
    <property type="evidence" value="ECO:0007669"/>
    <property type="project" value="InterPro"/>
</dbReference>
<comment type="function">
    <text evidence="13">Nuclease required for the repair of DNA interstrand cross-links (ICL). Acts as a 5'-3' exonuclease that anchors at a cut end of DNA and cleaves DNA successively at every third nucleotide, allowing to excise an ICL from one strand through flanking incisions.</text>
</comment>
<dbReference type="AlphaFoldDB" id="W9RXE6"/>
<dbReference type="GO" id="GO:0070336">
    <property type="term" value="F:flap-structured DNA binding"/>
    <property type="evidence" value="ECO:0007669"/>
    <property type="project" value="TreeGrafter"/>
</dbReference>
<dbReference type="Gene3D" id="3.30.70.2330">
    <property type="match status" value="1"/>
</dbReference>
<evidence type="ECO:0000256" key="13">
    <source>
        <dbReference type="RuleBase" id="RU365033"/>
    </source>
</evidence>
<evidence type="ECO:0000256" key="4">
    <source>
        <dbReference type="ARBA" id="ARBA00022723"/>
    </source>
</evidence>
<evidence type="ECO:0000256" key="1">
    <source>
        <dbReference type="ARBA" id="ARBA00000983"/>
    </source>
</evidence>